<dbReference type="PANTHER" id="PTHR48111:SF4">
    <property type="entry name" value="DNA-BINDING DUAL TRANSCRIPTIONAL REGULATOR OMPR"/>
    <property type="match status" value="1"/>
</dbReference>
<dbReference type="InterPro" id="IPR036388">
    <property type="entry name" value="WH-like_DNA-bd_sf"/>
</dbReference>
<dbReference type="Proteomes" id="UP001551482">
    <property type="component" value="Unassembled WGS sequence"/>
</dbReference>
<dbReference type="InterPro" id="IPR039420">
    <property type="entry name" value="WalR-like"/>
</dbReference>
<dbReference type="SUPFAM" id="SSF46894">
    <property type="entry name" value="C-terminal effector domain of the bipartite response regulators"/>
    <property type="match status" value="1"/>
</dbReference>
<dbReference type="PROSITE" id="PS51755">
    <property type="entry name" value="OMPR_PHOB"/>
    <property type="match status" value="1"/>
</dbReference>
<dbReference type="CDD" id="cd00383">
    <property type="entry name" value="trans_reg_C"/>
    <property type="match status" value="1"/>
</dbReference>
<keyword evidence="2" id="KW-0805">Transcription regulation</keyword>
<organism evidence="7 8">
    <name type="scientific">Streptodolium elevatio</name>
    <dbReference type="NCBI Taxonomy" id="3157996"/>
    <lineage>
        <taxon>Bacteria</taxon>
        <taxon>Bacillati</taxon>
        <taxon>Actinomycetota</taxon>
        <taxon>Actinomycetes</taxon>
        <taxon>Kitasatosporales</taxon>
        <taxon>Streptomycetaceae</taxon>
        <taxon>Streptodolium</taxon>
    </lineage>
</organism>
<evidence type="ECO:0000256" key="4">
    <source>
        <dbReference type="ARBA" id="ARBA00023163"/>
    </source>
</evidence>
<keyword evidence="3 5" id="KW-0238">DNA-binding</keyword>
<dbReference type="RefSeq" id="WP_358358720.1">
    <property type="nucleotide sequence ID" value="NZ_JBEZFP010000081.1"/>
</dbReference>
<evidence type="ECO:0000259" key="6">
    <source>
        <dbReference type="PROSITE" id="PS51755"/>
    </source>
</evidence>
<dbReference type="PANTHER" id="PTHR48111">
    <property type="entry name" value="REGULATOR OF RPOS"/>
    <property type="match status" value="1"/>
</dbReference>
<reference evidence="7 8" key="1">
    <citation type="submission" date="2024-06" db="EMBL/GenBank/DDBJ databases">
        <title>The Natural Products Discovery Center: Release of the First 8490 Sequenced Strains for Exploring Actinobacteria Biosynthetic Diversity.</title>
        <authorList>
            <person name="Kalkreuter E."/>
            <person name="Kautsar S.A."/>
            <person name="Yang D."/>
            <person name="Bader C.D."/>
            <person name="Teijaro C.N."/>
            <person name="Fluegel L."/>
            <person name="Davis C.M."/>
            <person name="Simpson J.R."/>
            <person name="Lauterbach L."/>
            <person name="Steele A.D."/>
            <person name="Gui C."/>
            <person name="Meng S."/>
            <person name="Li G."/>
            <person name="Viehrig K."/>
            <person name="Ye F."/>
            <person name="Su P."/>
            <person name="Kiefer A.F."/>
            <person name="Nichols A."/>
            <person name="Cepeda A.J."/>
            <person name="Yan W."/>
            <person name="Fan B."/>
            <person name="Jiang Y."/>
            <person name="Adhikari A."/>
            <person name="Zheng C.-J."/>
            <person name="Schuster L."/>
            <person name="Cowan T.M."/>
            <person name="Smanski M.J."/>
            <person name="Chevrette M.G."/>
            <person name="De Carvalho L.P.S."/>
            <person name="Shen B."/>
        </authorList>
    </citation>
    <scope>NUCLEOTIDE SEQUENCE [LARGE SCALE GENOMIC DNA]</scope>
    <source>
        <strain evidence="7 8">NPDC048946</strain>
    </source>
</reference>
<feature type="domain" description="OmpR/PhoB-type" evidence="6">
    <location>
        <begin position="77"/>
        <end position="174"/>
    </location>
</feature>
<proteinExistence type="predicted"/>
<keyword evidence="4" id="KW-0804">Transcription</keyword>
<comment type="caution">
    <text evidence="7">The sequence shown here is derived from an EMBL/GenBank/DDBJ whole genome shotgun (WGS) entry which is preliminary data.</text>
</comment>
<keyword evidence="8" id="KW-1185">Reference proteome</keyword>
<keyword evidence="1" id="KW-0597">Phosphoprotein</keyword>
<evidence type="ECO:0000256" key="5">
    <source>
        <dbReference type="PROSITE-ProRule" id="PRU01091"/>
    </source>
</evidence>
<dbReference type="EMBL" id="JBEZFP010000081">
    <property type="protein sequence ID" value="MEU8137189.1"/>
    <property type="molecule type" value="Genomic_DNA"/>
</dbReference>
<sequence length="176" mass="19036">MTHAVSAARTSYPTAAYPAPAYPAAAHPAANPAVHPAVHPAAHPAARPAAHLSAAAPVVALPTRTLHAVPDYTEVADIVLEDDGLRLDLSGRTATVDDRVLQLTYLEFGLLAHLLGNPRRVFTRRQLMDAVWGYPDSGEGRTVDVHVARLRRKVGGRHKRRLSTVHRVGYKYLPSV</sequence>
<evidence type="ECO:0000256" key="3">
    <source>
        <dbReference type="ARBA" id="ARBA00023125"/>
    </source>
</evidence>
<accession>A0ABV3DN56</accession>
<feature type="DNA-binding region" description="OmpR/PhoB-type" evidence="5">
    <location>
        <begin position="77"/>
        <end position="174"/>
    </location>
</feature>
<dbReference type="Pfam" id="PF00486">
    <property type="entry name" value="Trans_reg_C"/>
    <property type="match status" value="1"/>
</dbReference>
<evidence type="ECO:0000256" key="1">
    <source>
        <dbReference type="ARBA" id="ARBA00022553"/>
    </source>
</evidence>
<dbReference type="SMART" id="SM00862">
    <property type="entry name" value="Trans_reg_C"/>
    <property type="match status" value="1"/>
</dbReference>
<evidence type="ECO:0000313" key="8">
    <source>
        <dbReference type="Proteomes" id="UP001551482"/>
    </source>
</evidence>
<evidence type="ECO:0000313" key="7">
    <source>
        <dbReference type="EMBL" id="MEU8137189.1"/>
    </source>
</evidence>
<protein>
    <submittedName>
        <fullName evidence="7">Winged helix-turn-helix domain-containing protein</fullName>
    </submittedName>
</protein>
<dbReference type="InterPro" id="IPR016032">
    <property type="entry name" value="Sig_transdc_resp-reg_C-effctor"/>
</dbReference>
<evidence type="ECO:0000256" key="2">
    <source>
        <dbReference type="ARBA" id="ARBA00023015"/>
    </source>
</evidence>
<dbReference type="Gene3D" id="1.10.10.10">
    <property type="entry name" value="Winged helix-like DNA-binding domain superfamily/Winged helix DNA-binding domain"/>
    <property type="match status" value="1"/>
</dbReference>
<dbReference type="InterPro" id="IPR001867">
    <property type="entry name" value="OmpR/PhoB-type_DNA-bd"/>
</dbReference>
<name>A0ABV3DN56_9ACTN</name>
<gene>
    <name evidence="7" type="ORF">AB0C36_27185</name>
</gene>